<evidence type="ECO:0000256" key="1">
    <source>
        <dbReference type="ARBA" id="ARBA00025793"/>
    </source>
</evidence>
<feature type="compositionally biased region" description="Pro residues" evidence="3">
    <location>
        <begin position="567"/>
        <end position="579"/>
    </location>
</feature>
<comment type="similarity">
    <text evidence="1">Belongs to the formin-like family. Class-I subfamily.</text>
</comment>
<evidence type="ECO:0000256" key="4">
    <source>
        <dbReference type="SAM" id="Phobius"/>
    </source>
</evidence>
<dbReference type="Gene3D" id="1.20.58.2220">
    <property type="entry name" value="Formin, FH2 domain"/>
    <property type="match status" value="1"/>
</dbReference>
<keyword evidence="4" id="KW-1133">Transmembrane helix</keyword>
<dbReference type="Proteomes" id="UP000237347">
    <property type="component" value="Unassembled WGS sequence"/>
</dbReference>
<comment type="caution">
    <text evidence="7">The sequence shown here is derived from an EMBL/GenBank/DDBJ whole genome shotgun (WGS) entry which is preliminary data.</text>
</comment>
<evidence type="ECO:0000259" key="6">
    <source>
        <dbReference type="PROSITE" id="PS51444"/>
    </source>
</evidence>
<sequence>MPTISITIFILLLLLSFTPNPISCTHIHTHNRRILHEPFFPQDSLPPSQPPTATPPPSPPTRTTPKYPFSGSTPKSSPFFPSYPSPPSAPPPPSTSTFASFPANISSLILPHTSSPKHKSSKAVAAAVSAVVILLAIAVFFLLFHWRRRRIRGLDDEDDKTYLSSEVQTNAEETRPTTATASKRVRGASTSASSEFLYLGTLVNPRGGARIDDNGGLDTRKMDSPELHPLPPLTASARQADEEDEDEEFYSPKGSLGGSVSGTGSGSRRAFAAVGKISDSSSNSYSSSTSESGSPARSHSISLSPPVSWSPKPKSREENQSQSQSHNQASASALNEPALNAERALGSSPTRISNASDRVRYSPTLPALSLEVGLGLKEQNPDAASSYSSSPTLSNSSEPKRQEPEPVAESPTISNVSSSSSSPRLSVLKLQSLSPQQQAEKGSVGRYSQKEAGSIAGSPTMSNASSSYSSSPRLSIGSQPKRQSLSQRDADPVVESATISSASSCSSSPARYLEQNTVGLSNVWDSNAQSVKVHAPPPRPPPPPPPPPPSQPQYRNWAAPKPLTPISKPPPTLLIPPSRPFVLQTPPTTKTITEVSPIELPPASSTIENNEETPKPKLKPLHWDKVRASSDRETVWDQLRSSSFKLNEEMIETLFVVNAPNQKPKETTPRWAAPSPNQEDRVLDPKKSQNIAISLRALNVTMEEVCDALLEGNADTLGTELLESLLKMAPTKEEERKLKEYKDDSPIKLGPAEKFLKAVLDVPFAFKRVDAMLYISNFDSEVEYLKKSFETLEVACEELRNSRMFLKLLEAVLKTGNRMNVGTNRGDAHAFKLDTLLKLADVKAADGKTTLLHFVVQEIIRTEGARLSGTNQTPNSTLNEDAKYRKLGLQVVSSLSSELTNVKKAAAMDSDVLCSEVAKLSSELGNIREVVKLNETVGLDESTQKFSESMNRFMKMAEEEIIRIRAQESVALSLVKEITEYFHGNSAREEAHPFRIFMVVRDFLMVLDRVCKEVSLINERTIVSSAHKFPVPVNPMMPQVLPVPVNPMMPQVLPGFPIRRPYSSSDDETASP</sequence>
<dbReference type="GO" id="GO:0051015">
    <property type="term" value="F:actin filament binding"/>
    <property type="evidence" value="ECO:0007669"/>
    <property type="project" value="InterPro"/>
</dbReference>
<feature type="compositionally biased region" description="Low complexity" evidence="3">
    <location>
        <begin position="63"/>
        <end position="80"/>
    </location>
</feature>
<feature type="transmembrane region" description="Helical" evidence="4">
    <location>
        <begin position="123"/>
        <end position="144"/>
    </location>
</feature>
<feature type="compositionally biased region" description="Pro residues" evidence="3">
    <location>
        <begin position="81"/>
        <end position="94"/>
    </location>
</feature>
<name>A0AAW0JP05_QUESU</name>
<feature type="domain" description="FH2" evidence="6">
    <location>
        <begin position="608"/>
        <end position="1033"/>
    </location>
</feature>
<reference evidence="7 8" key="1">
    <citation type="journal article" date="2018" name="Sci. Data">
        <title>The draft genome sequence of cork oak.</title>
        <authorList>
            <person name="Ramos A.M."/>
            <person name="Usie A."/>
            <person name="Barbosa P."/>
            <person name="Barros P.M."/>
            <person name="Capote T."/>
            <person name="Chaves I."/>
            <person name="Simoes F."/>
            <person name="Abreu I."/>
            <person name="Carrasquinho I."/>
            <person name="Faro C."/>
            <person name="Guimaraes J.B."/>
            <person name="Mendonca D."/>
            <person name="Nobrega F."/>
            <person name="Rodrigues L."/>
            <person name="Saibo N.J.M."/>
            <person name="Varela M.C."/>
            <person name="Egas C."/>
            <person name="Matos J."/>
            <person name="Miguel C.M."/>
            <person name="Oliveira M.M."/>
            <person name="Ricardo C.P."/>
            <person name="Goncalves S."/>
        </authorList>
    </citation>
    <scope>NUCLEOTIDE SEQUENCE [LARGE SCALE GENOMIC DNA]</scope>
    <source>
        <strain evidence="8">cv. HL8</strain>
    </source>
</reference>
<feature type="compositionally biased region" description="Polar residues" evidence="3">
    <location>
        <begin position="429"/>
        <end position="440"/>
    </location>
</feature>
<feature type="region of interest" description="Disordered" evidence="3">
    <location>
        <begin position="379"/>
        <end position="511"/>
    </location>
</feature>
<feature type="compositionally biased region" description="Low complexity" evidence="3">
    <location>
        <begin position="385"/>
        <end position="397"/>
    </location>
</feature>
<evidence type="ECO:0000256" key="3">
    <source>
        <dbReference type="SAM" id="MobiDB-lite"/>
    </source>
</evidence>
<dbReference type="SUPFAM" id="SSF101447">
    <property type="entry name" value="Formin homology 2 domain (FH2 domain)"/>
    <property type="match status" value="1"/>
</dbReference>
<dbReference type="Pfam" id="PF02181">
    <property type="entry name" value="FH2"/>
    <property type="match status" value="1"/>
</dbReference>
<dbReference type="PANTHER" id="PTHR23213">
    <property type="entry name" value="FORMIN-RELATED"/>
    <property type="match status" value="1"/>
</dbReference>
<feature type="compositionally biased region" description="Low complexity" evidence="3">
    <location>
        <begin position="410"/>
        <end position="426"/>
    </location>
</feature>
<keyword evidence="8" id="KW-1185">Reference proteome</keyword>
<proteinExistence type="inferred from homology"/>
<feature type="signal peptide" evidence="5">
    <location>
        <begin position="1"/>
        <end position="24"/>
    </location>
</feature>
<feature type="compositionally biased region" description="Low complexity" evidence="3">
    <location>
        <begin position="320"/>
        <end position="335"/>
    </location>
</feature>
<feature type="compositionally biased region" description="Pro residues" evidence="3">
    <location>
        <begin position="535"/>
        <end position="551"/>
    </location>
</feature>
<organism evidence="7 8">
    <name type="scientific">Quercus suber</name>
    <name type="common">Cork oak</name>
    <dbReference type="NCBI Taxonomy" id="58331"/>
    <lineage>
        <taxon>Eukaryota</taxon>
        <taxon>Viridiplantae</taxon>
        <taxon>Streptophyta</taxon>
        <taxon>Embryophyta</taxon>
        <taxon>Tracheophyta</taxon>
        <taxon>Spermatophyta</taxon>
        <taxon>Magnoliopsida</taxon>
        <taxon>eudicotyledons</taxon>
        <taxon>Gunneridae</taxon>
        <taxon>Pentapetalae</taxon>
        <taxon>rosids</taxon>
        <taxon>fabids</taxon>
        <taxon>Fagales</taxon>
        <taxon>Fagaceae</taxon>
        <taxon>Quercus</taxon>
    </lineage>
</organism>
<evidence type="ECO:0000313" key="8">
    <source>
        <dbReference type="Proteomes" id="UP000237347"/>
    </source>
</evidence>
<dbReference type="InterPro" id="IPR042201">
    <property type="entry name" value="FH2_Formin_sf"/>
</dbReference>
<protein>
    <recommendedName>
        <fullName evidence="2">Formin-like protein</fullName>
    </recommendedName>
</protein>
<feature type="region of interest" description="Disordered" evidence="3">
    <location>
        <begin position="661"/>
        <end position="683"/>
    </location>
</feature>
<dbReference type="EMBL" id="PKMF04000507">
    <property type="protein sequence ID" value="KAK7828278.1"/>
    <property type="molecule type" value="Genomic_DNA"/>
</dbReference>
<feature type="compositionally biased region" description="Basic and acidic residues" evidence="3">
    <location>
        <begin position="209"/>
        <end position="226"/>
    </location>
</feature>
<keyword evidence="5" id="KW-0732">Signal</keyword>
<dbReference type="SMART" id="SM00498">
    <property type="entry name" value="FH2"/>
    <property type="match status" value="1"/>
</dbReference>
<dbReference type="PANTHER" id="PTHR23213:SF276">
    <property type="entry name" value="FORMIN-LIKE PROTEIN 1"/>
    <property type="match status" value="1"/>
</dbReference>
<feature type="compositionally biased region" description="Low complexity" evidence="3">
    <location>
        <begin position="458"/>
        <end position="478"/>
    </location>
</feature>
<feature type="region of interest" description="Disordered" evidence="3">
    <location>
        <begin position="523"/>
        <end position="582"/>
    </location>
</feature>
<feature type="region of interest" description="Disordered" evidence="3">
    <location>
        <begin position="208"/>
        <end position="360"/>
    </location>
</feature>
<dbReference type="AlphaFoldDB" id="A0AAW0JP05"/>
<feature type="compositionally biased region" description="Low complexity" evidence="3">
    <location>
        <begin position="496"/>
        <end position="510"/>
    </location>
</feature>
<evidence type="ECO:0000313" key="7">
    <source>
        <dbReference type="EMBL" id="KAK7828278.1"/>
    </source>
</evidence>
<feature type="compositionally biased region" description="Gly residues" evidence="3">
    <location>
        <begin position="255"/>
        <end position="265"/>
    </location>
</feature>
<feature type="compositionally biased region" description="Polar residues" evidence="3">
    <location>
        <begin position="347"/>
        <end position="356"/>
    </location>
</feature>
<evidence type="ECO:0000256" key="2">
    <source>
        <dbReference type="RuleBase" id="RU361260"/>
    </source>
</evidence>
<feature type="region of interest" description="Disordered" evidence="3">
    <location>
        <begin position="38"/>
        <end position="96"/>
    </location>
</feature>
<dbReference type="InterPro" id="IPR027643">
    <property type="entry name" value="Formin-like_plant"/>
</dbReference>
<dbReference type="InterPro" id="IPR015425">
    <property type="entry name" value="FH2_Formin"/>
</dbReference>
<gene>
    <name evidence="7" type="primary">FH1_0</name>
    <name evidence="7" type="ORF">CFP56_030435</name>
</gene>
<keyword evidence="4" id="KW-0812">Transmembrane</keyword>
<evidence type="ECO:0000256" key="5">
    <source>
        <dbReference type="SAM" id="SignalP"/>
    </source>
</evidence>
<feature type="compositionally biased region" description="Low complexity" evidence="3">
    <location>
        <begin position="278"/>
        <end position="312"/>
    </location>
</feature>
<keyword evidence="4" id="KW-0472">Membrane</keyword>
<feature type="chain" id="PRO_5043351059" description="Formin-like protein" evidence="5">
    <location>
        <begin position="25"/>
        <end position="1072"/>
    </location>
</feature>
<feature type="compositionally biased region" description="Pro residues" evidence="3">
    <location>
        <begin position="47"/>
        <end position="62"/>
    </location>
</feature>
<accession>A0AAW0JP05</accession>
<feature type="compositionally biased region" description="Polar residues" evidence="3">
    <location>
        <begin position="166"/>
        <end position="181"/>
    </location>
</feature>
<feature type="region of interest" description="Disordered" evidence="3">
    <location>
        <begin position="166"/>
        <end position="187"/>
    </location>
</feature>
<dbReference type="PROSITE" id="PS51444">
    <property type="entry name" value="FH2"/>
    <property type="match status" value="1"/>
</dbReference>
<dbReference type="GO" id="GO:0045010">
    <property type="term" value="P:actin nucleation"/>
    <property type="evidence" value="ECO:0007669"/>
    <property type="project" value="InterPro"/>
</dbReference>